<dbReference type="EMBL" id="CH933807">
    <property type="protein sequence ID" value="EDW11442.2"/>
    <property type="molecule type" value="Genomic_DNA"/>
</dbReference>
<sequence length="581" mass="65702">MPFKPEIYYEPDQKVWSGSYEAPYFSPDLSVGEITFWEMQRHPQLIAQISASENTTLTRGELFLNSQSIATYMRNLGMYQSDIVGIIARNTTHMSAVVYACLFNGIAFHPLNVNYMEQTIEKLFEITQPKLIFCDGDEYDKVKAATTKLDVKIITMRNHKEGSIKIDDVIATPIPADFAPLRLEQGNNQTLGILCSSGTTGVPKAVTNASAHKFFSTTKYLTTADVQYCHSTLDWVTGFTAVISSGVHSTLRIISAENFDPTLVLNLIEKYKITWLLIAPSHMAMLANSPDFEKIKIDSLKHLLYGGMCCSLEVQERLRKRVNKGVLQFAYGFSELGSTNCTLNKHYDEKPNSVGRILPGQKLKIVNENGEALEPNQTGEICINPCQYWPGYYRNPTESRMVRDRDGWFHTGDSGYVDSDGFLYISGRIKDMLKFQNIMYYPSDIEDVITQMPGVAEVCVFGIHSDENMEEAAASVVPKRGAKITAEDVVKYVKDHVSTNYLQLHAGALIVDDIKRQPNGKTSREATKKHFIENYRKYLISVLNPKLNAQRLQQVLRKSRSTTSELRTWTLKSEFRYANKQ</sequence>
<dbReference type="OrthoDB" id="10253869at2759"/>
<dbReference type="eggNOG" id="KOG1176">
    <property type="taxonomic scope" value="Eukaryota"/>
</dbReference>
<dbReference type="PANTHER" id="PTHR24096">
    <property type="entry name" value="LONG-CHAIN-FATTY-ACID--COA LIGASE"/>
    <property type="match status" value="1"/>
</dbReference>
<dbReference type="InterPro" id="IPR042099">
    <property type="entry name" value="ANL_N_sf"/>
</dbReference>
<evidence type="ECO:0000256" key="1">
    <source>
        <dbReference type="ARBA" id="ARBA00004275"/>
    </source>
</evidence>
<dbReference type="Pfam" id="PF00501">
    <property type="entry name" value="AMP-binding"/>
    <property type="match status" value="1"/>
</dbReference>
<dbReference type="Pfam" id="PF13193">
    <property type="entry name" value="AMP-binding_C"/>
    <property type="match status" value="1"/>
</dbReference>
<dbReference type="KEGG" id="dmo:Dmoj_GI17143"/>
<dbReference type="InterPro" id="IPR025110">
    <property type="entry name" value="AMP-bd_C"/>
</dbReference>
<dbReference type="InterPro" id="IPR000873">
    <property type="entry name" value="AMP-dep_synth/lig_dom"/>
</dbReference>
<dbReference type="InParanoid" id="B4KJ80"/>
<evidence type="ECO:0000256" key="2">
    <source>
        <dbReference type="ARBA" id="ARBA00023140"/>
    </source>
</evidence>
<evidence type="ECO:0000313" key="5">
    <source>
        <dbReference type="EMBL" id="EDW11442.2"/>
    </source>
</evidence>
<proteinExistence type="predicted"/>
<keyword evidence="2" id="KW-0576">Peroxisome</keyword>
<dbReference type="InterPro" id="IPR020845">
    <property type="entry name" value="AMP-binding_CS"/>
</dbReference>
<dbReference type="GO" id="GO:0004467">
    <property type="term" value="F:long-chain fatty acid-CoA ligase activity"/>
    <property type="evidence" value="ECO:0007669"/>
    <property type="project" value="TreeGrafter"/>
</dbReference>
<dbReference type="GO" id="GO:0005777">
    <property type="term" value="C:peroxisome"/>
    <property type="evidence" value="ECO:0007669"/>
    <property type="project" value="UniProtKB-SubCell"/>
</dbReference>
<dbReference type="PANTHER" id="PTHR24096:SF353">
    <property type="entry name" value="GH16244P-RELATED"/>
    <property type="match status" value="1"/>
</dbReference>
<dbReference type="Proteomes" id="UP000009192">
    <property type="component" value="Unassembled WGS sequence"/>
</dbReference>
<gene>
    <name evidence="5" type="primary">Dmoj\GI17143</name>
    <name evidence="5" type="ORF">Dmoj_GI17143</name>
</gene>
<dbReference type="FunFam" id="3.40.50.12780:FF:000025">
    <property type="entry name" value="luciferin 4-monooxygenase"/>
    <property type="match status" value="1"/>
</dbReference>
<dbReference type="Gene3D" id="3.40.50.12780">
    <property type="entry name" value="N-terminal domain of ligase-like"/>
    <property type="match status" value="1"/>
</dbReference>
<feature type="domain" description="AMP-binding enzyme C-terminal" evidence="4">
    <location>
        <begin position="445"/>
        <end position="521"/>
    </location>
</feature>
<evidence type="ECO:0000313" key="6">
    <source>
        <dbReference type="Proteomes" id="UP000009192"/>
    </source>
</evidence>
<dbReference type="CDD" id="cd05911">
    <property type="entry name" value="Firefly_Luc_like"/>
    <property type="match status" value="1"/>
</dbReference>
<organism evidence="5 6">
    <name type="scientific">Drosophila mojavensis</name>
    <name type="common">Fruit fly</name>
    <dbReference type="NCBI Taxonomy" id="7230"/>
    <lineage>
        <taxon>Eukaryota</taxon>
        <taxon>Metazoa</taxon>
        <taxon>Ecdysozoa</taxon>
        <taxon>Arthropoda</taxon>
        <taxon>Hexapoda</taxon>
        <taxon>Insecta</taxon>
        <taxon>Pterygota</taxon>
        <taxon>Neoptera</taxon>
        <taxon>Endopterygota</taxon>
        <taxon>Diptera</taxon>
        <taxon>Brachycera</taxon>
        <taxon>Muscomorpha</taxon>
        <taxon>Ephydroidea</taxon>
        <taxon>Drosophilidae</taxon>
        <taxon>Drosophila</taxon>
    </lineage>
</organism>
<dbReference type="SUPFAM" id="SSF56801">
    <property type="entry name" value="Acetyl-CoA synthetase-like"/>
    <property type="match status" value="1"/>
</dbReference>
<evidence type="ECO:0008006" key="7">
    <source>
        <dbReference type="Google" id="ProtNLM"/>
    </source>
</evidence>
<evidence type="ECO:0000259" key="3">
    <source>
        <dbReference type="Pfam" id="PF00501"/>
    </source>
</evidence>
<name>B4KJ80_DROMO</name>
<comment type="subcellular location">
    <subcellularLocation>
        <location evidence="1">Peroxisome</location>
    </subcellularLocation>
</comment>
<dbReference type="Gene3D" id="3.30.300.30">
    <property type="match status" value="1"/>
</dbReference>
<evidence type="ECO:0000259" key="4">
    <source>
        <dbReference type="Pfam" id="PF13193"/>
    </source>
</evidence>
<feature type="domain" description="AMP-dependent synthetase/ligase" evidence="3">
    <location>
        <begin position="38"/>
        <end position="393"/>
    </location>
</feature>
<dbReference type="SMR" id="B4KJ80"/>
<dbReference type="AlphaFoldDB" id="B4KJ80"/>
<dbReference type="HOGENOM" id="CLU_000022_59_2_1"/>
<dbReference type="GO" id="GO:0046949">
    <property type="term" value="P:fatty-acyl-CoA biosynthetic process"/>
    <property type="evidence" value="ECO:0007669"/>
    <property type="project" value="TreeGrafter"/>
</dbReference>
<dbReference type="PROSITE" id="PS00455">
    <property type="entry name" value="AMP_BINDING"/>
    <property type="match status" value="1"/>
</dbReference>
<dbReference type="InterPro" id="IPR045851">
    <property type="entry name" value="AMP-bd_C_sf"/>
</dbReference>
<protein>
    <recommendedName>
        <fullName evidence="7">AMP-dependent synthetase/ligase domain-containing protein</fullName>
    </recommendedName>
</protein>
<keyword evidence="6" id="KW-1185">Reference proteome</keyword>
<accession>B4KJ80</accession>
<reference evidence="5 6" key="1">
    <citation type="journal article" date="2007" name="Nature">
        <title>Evolution of genes and genomes on the Drosophila phylogeny.</title>
        <authorList>
            <consortium name="Drosophila 12 Genomes Consortium"/>
            <person name="Clark A.G."/>
            <person name="Eisen M.B."/>
            <person name="Smith D.R."/>
            <person name="Bergman C.M."/>
            <person name="Oliver B."/>
            <person name="Markow T.A."/>
            <person name="Kaufman T.C."/>
            <person name="Kellis M."/>
            <person name="Gelbart W."/>
            <person name="Iyer V.N."/>
            <person name="Pollard D.A."/>
            <person name="Sackton T.B."/>
            <person name="Larracuente A.M."/>
            <person name="Singh N.D."/>
            <person name="Abad J.P."/>
            <person name="Abt D.N."/>
            <person name="Adryan B."/>
            <person name="Aguade M."/>
            <person name="Akashi H."/>
            <person name="Anderson W.W."/>
            <person name="Aquadro C.F."/>
            <person name="Ardell D.H."/>
            <person name="Arguello R."/>
            <person name="Artieri C.G."/>
            <person name="Barbash D.A."/>
            <person name="Barker D."/>
            <person name="Barsanti P."/>
            <person name="Batterham P."/>
            <person name="Batzoglou S."/>
            <person name="Begun D."/>
            <person name="Bhutkar A."/>
            <person name="Blanco E."/>
            <person name="Bosak S.A."/>
            <person name="Bradley R.K."/>
            <person name="Brand A.D."/>
            <person name="Brent M.R."/>
            <person name="Brooks A.N."/>
            <person name="Brown R.H."/>
            <person name="Butlin R.K."/>
            <person name="Caggese C."/>
            <person name="Calvi B.R."/>
            <person name="Bernardo de Carvalho A."/>
            <person name="Caspi A."/>
            <person name="Castrezana S."/>
            <person name="Celniker S.E."/>
            <person name="Chang J.L."/>
            <person name="Chapple C."/>
            <person name="Chatterji S."/>
            <person name="Chinwalla A."/>
            <person name="Civetta A."/>
            <person name="Clifton S.W."/>
            <person name="Comeron J.M."/>
            <person name="Costello J.C."/>
            <person name="Coyne J.A."/>
            <person name="Daub J."/>
            <person name="David R.G."/>
            <person name="Delcher A.L."/>
            <person name="Delehaunty K."/>
            <person name="Do C.B."/>
            <person name="Ebling H."/>
            <person name="Edwards K."/>
            <person name="Eickbush T."/>
            <person name="Evans J.D."/>
            <person name="Filipski A."/>
            <person name="Findeiss S."/>
            <person name="Freyhult E."/>
            <person name="Fulton L."/>
            <person name="Fulton R."/>
            <person name="Garcia A.C."/>
            <person name="Gardiner A."/>
            <person name="Garfield D.A."/>
            <person name="Garvin B.E."/>
            <person name="Gibson G."/>
            <person name="Gilbert D."/>
            <person name="Gnerre S."/>
            <person name="Godfrey J."/>
            <person name="Good R."/>
            <person name="Gotea V."/>
            <person name="Gravely B."/>
            <person name="Greenberg A.J."/>
            <person name="Griffiths-Jones S."/>
            <person name="Gross S."/>
            <person name="Guigo R."/>
            <person name="Gustafson E.A."/>
            <person name="Haerty W."/>
            <person name="Hahn M.W."/>
            <person name="Halligan D.L."/>
            <person name="Halpern A.L."/>
            <person name="Halter G.M."/>
            <person name="Han M.V."/>
            <person name="Heger A."/>
            <person name="Hillier L."/>
            <person name="Hinrichs A.S."/>
            <person name="Holmes I."/>
            <person name="Hoskins R.A."/>
            <person name="Hubisz M.J."/>
            <person name="Hultmark D."/>
            <person name="Huntley M.A."/>
            <person name="Jaffe D.B."/>
            <person name="Jagadeeshan S."/>
            <person name="Jeck W.R."/>
            <person name="Johnson J."/>
            <person name="Jones C.D."/>
            <person name="Jordan W.C."/>
            <person name="Karpen G.H."/>
            <person name="Kataoka E."/>
            <person name="Keightley P.D."/>
            <person name="Kheradpour P."/>
            <person name="Kirkness E.F."/>
            <person name="Koerich L.B."/>
            <person name="Kristiansen K."/>
            <person name="Kudrna D."/>
            <person name="Kulathinal R.J."/>
            <person name="Kumar S."/>
            <person name="Kwok R."/>
            <person name="Lander E."/>
            <person name="Langley C.H."/>
            <person name="Lapoint R."/>
            <person name="Lazzaro B.P."/>
            <person name="Lee S.J."/>
            <person name="Levesque L."/>
            <person name="Li R."/>
            <person name="Lin C.F."/>
            <person name="Lin M.F."/>
            <person name="Lindblad-Toh K."/>
            <person name="Llopart A."/>
            <person name="Long M."/>
            <person name="Low L."/>
            <person name="Lozovsky E."/>
            <person name="Lu J."/>
            <person name="Luo M."/>
            <person name="Machado C.A."/>
            <person name="Makalowski W."/>
            <person name="Marzo M."/>
            <person name="Matsuda M."/>
            <person name="Matzkin L."/>
            <person name="McAllister B."/>
            <person name="McBride C.S."/>
            <person name="McKernan B."/>
            <person name="McKernan K."/>
            <person name="Mendez-Lago M."/>
            <person name="Minx P."/>
            <person name="Mollenhauer M.U."/>
            <person name="Montooth K."/>
            <person name="Mount S.M."/>
            <person name="Mu X."/>
            <person name="Myers E."/>
            <person name="Negre B."/>
            <person name="Newfeld S."/>
            <person name="Nielsen R."/>
            <person name="Noor M.A."/>
            <person name="O'Grady P."/>
            <person name="Pachter L."/>
            <person name="Papaceit M."/>
            <person name="Parisi M.J."/>
            <person name="Parisi M."/>
            <person name="Parts L."/>
            <person name="Pedersen J.S."/>
            <person name="Pesole G."/>
            <person name="Phillippy A.M."/>
            <person name="Ponting C.P."/>
            <person name="Pop M."/>
            <person name="Porcelli D."/>
            <person name="Powell J.R."/>
            <person name="Prohaska S."/>
            <person name="Pruitt K."/>
            <person name="Puig M."/>
            <person name="Quesneville H."/>
            <person name="Ram K.R."/>
            <person name="Rand D."/>
            <person name="Rasmussen M.D."/>
            <person name="Reed L.K."/>
            <person name="Reenan R."/>
            <person name="Reily A."/>
            <person name="Remington K.A."/>
            <person name="Rieger T.T."/>
            <person name="Ritchie M.G."/>
            <person name="Robin C."/>
            <person name="Rogers Y.H."/>
            <person name="Rohde C."/>
            <person name="Rozas J."/>
            <person name="Rubenfield M.J."/>
            <person name="Ruiz A."/>
            <person name="Russo S."/>
            <person name="Salzberg S.L."/>
            <person name="Sanchez-Gracia A."/>
            <person name="Saranga D.J."/>
            <person name="Sato H."/>
            <person name="Schaeffer S.W."/>
            <person name="Schatz M.C."/>
            <person name="Schlenke T."/>
            <person name="Schwartz R."/>
            <person name="Segarra C."/>
            <person name="Singh R.S."/>
            <person name="Sirot L."/>
            <person name="Sirota M."/>
            <person name="Sisneros N.B."/>
            <person name="Smith C.D."/>
            <person name="Smith T.F."/>
            <person name="Spieth J."/>
            <person name="Stage D.E."/>
            <person name="Stark A."/>
            <person name="Stephan W."/>
            <person name="Strausberg R.L."/>
            <person name="Strempel S."/>
            <person name="Sturgill D."/>
            <person name="Sutton G."/>
            <person name="Sutton G.G."/>
            <person name="Tao W."/>
            <person name="Teichmann S."/>
            <person name="Tobari Y.N."/>
            <person name="Tomimura Y."/>
            <person name="Tsolas J.M."/>
            <person name="Valente V.L."/>
            <person name="Venter E."/>
            <person name="Venter J.C."/>
            <person name="Vicario S."/>
            <person name="Vieira F.G."/>
            <person name="Vilella A.J."/>
            <person name="Villasante A."/>
            <person name="Walenz B."/>
            <person name="Wang J."/>
            <person name="Wasserman M."/>
            <person name="Watts T."/>
            <person name="Wilson D."/>
            <person name="Wilson R.K."/>
            <person name="Wing R.A."/>
            <person name="Wolfner M.F."/>
            <person name="Wong A."/>
            <person name="Wong G.K."/>
            <person name="Wu C.I."/>
            <person name="Wu G."/>
            <person name="Yamamoto D."/>
            <person name="Yang H.P."/>
            <person name="Yang S.P."/>
            <person name="Yorke J.A."/>
            <person name="Yoshida K."/>
            <person name="Zdobnov E."/>
            <person name="Zhang P."/>
            <person name="Zhang Y."/>
            <person name="Zimin A.V."/>
            <person name="Baldwin J."/>
            <person name="Abdouelleil A."/>
            <person name="Abdulkadir J."/>
            <person name="Abebe A."/>
            <person name="Abera B."/>
            <person name="Abreu J."/>
            <person name="Acer S.C."/>
            <person name="Aftuck L."/>
            <person name="Alexander A."/>
            <person name="An P."/>
            <person name="Anderson E."/>
            <person name="Anderson S."/>
            <person name="Arachi H."/>
            <person name="Azer M."/>
            <person name="Bachantsang P."/>
            <person name="Barry A."/>
            <person name="Bayul T."/>
            <person name="Berlin A."/>
            <person name="Bessette D."/>
            <person name="Bloom T."/>
            <person name="Blye J."/>
            <person name="Boguslavskiy L."/>
            <person name="Bonnet C."/>
            <person name="Boukhgalter B."/>
            <person name="Bourzgui I."/>
            <person name="Brown A."/>
            <person name="Cahill P."/>
            <person name="Channer S."/>
            <person name="Cheshatsang Y."/>
            <person name="Chuda L."/>
            <person name="Citroen M."/>
            <person name="Collymore A."/>
            <person name="Cooke P."/>
            <person name="Costello M."/>
            <person name="D'Aco K."/>
            <person name="Daza R."/>
            <person name="De Haan G."/>
            <person name="DeGray S."/>
            <person name="DeMaso C."/>
            <person name="Dhargay N."/>
            <person name="Dooley K."/>
            <person name="Dooley E."/>
            <person name="Doricent M."/>
            <person name="Dorje P."/>
            <person name="Dorjee K."/>
            <person name="Dupes A."/>
            <person name="Elong R."/>
            <person name="Falk J."/>
            <person name="Farina A."/>
            <person name="Faro S."/>
            <person name="Ferguson D."/>
            <person name="Fisher S."/>
            <person name="Foley C.D."/>
            <person name="Franke A."/>
            <person name="Friedrich D."/>
            <person name="Gadbois L."/>
            <person name="Gearin G."/>
            <person name="Gearin C.R."/>
            <person name="Giannoukos G."/>
            <person name="Goode T."/>
            <person name="Graham J."/>
            <person name="Grandbois E."/>
            <person name="Grewal S."/>
            <person name="Gyaltsen K."/>
            <person name="Hafez N."/>
            <person name="Hagos B."/>
            <person name="Hall J."/>
            <person name="Henson C."/>
            <person name="Hollinger A."/>
            <person name="Honan T."/>
            <person name="Huard M.D."/>
            <person name="Hughes L."/>
            <person name="Hurhula B."/>
            <person name="Husby M.E."/>
            <person name="Kamat A."/>
            <person name="Kanga B."/>
            <person name="Kashin S."/>
            <person name="Khazanovich D."/>
            <person name="Kisner P."/>
            <person name="Lance K."/>
            <person name="Lara M."/>
            <person name="Lee W."/>
            <person name="Lennon N."/>
            <person name="Letendre F."/>
            <person name="LeVine R."/>
            <person name="Lipovsky A."/>
            <person name="Liu X."/>
            <person name="Liu J."/>
            <person name="Liu S."/>
            <person name="Lokyitsang T."/>
            <person name="Lokyitsang Y."/>
            <person name="Lubonja R."/>
            <person name="Lui A."/>
            <person name="MacDonald P."/>
            <person name="Magnisalis V."/>
            <person name="Maru K."/>
            <person name="Matthews C."/>
            <person name="McCusker W."/>
            <person name="McDonough S."/>
            <person name="Mehta T."/>
            <person name="Meldrim J."/>
            <person name="Meneus L."/>
            <person name="Mihai O."/>
            <person name="Mihalev A."/>
            <person name="Mihova T."/>
            <person name="Mittelman R."/>
            <person name="Mlenga V."/>
            <person name="Montmayeur A."/>
            <person name="Mulrain L."/>
            <person name="Navidi A."/>
            <person name="Naylor J."/>
            <person name="Negash T."/>
            <person name="Nguyen T."/>
            <person name="Nguyen N."/>
            <person name="Nicol R."/>
            <person name="Norbu C."/>
            <person name="Norbu N."/>
            <person name="Novod N."/>
            <person name="O'Neill B."/>
            <person name="Osman S."/>
            <person name="Markiewicz E."/>
            <person name="Oyono O.L."/>
            <person name="Patti C."/>
            <person name="Phunkhang P."/>
            <person name="Pierre F."/>
            <person name="Priest M."/>
            <person name="Raghuraman S."/>
            <person name="Rege F."/>
            <person name="Reyes R."/>
            <person name="Rise C."/>
            <person name="Rogov P."/>
            <person name="Ross K."/>
            <person name="Ryan E."/>
            <person name="Settipalli S."/>
            <person name="Shea T."/>
            <person name="Sherpa N."/>
            <person name="Shi L."/>
            <person name="Shih D."/>
            <person name="Sparrow T."/>
            <person name="Spaulding J."/>
            <person name="Stalker J."/>
            <person name="Stange-Thomann N."/>
            <person name="Stavropoulos S."/>
            <person name="Stone C."/>
            <person name="Strader C."/>
            <person name="Tesfaye S."/>
            <person name="Thomson T."/>
            <person name="Thoulutsang Y."/>
            <person name="Thoulutsang D."/>
            <person name="Topham K."/>
            <person name="Topping I."/>
            <person name="Tsamla T."/>
            <person name="Vassiliev H."/>
            <person name="Vo A."/>
            <person name="Wangchuk T."/>
            <person name="Wangdi T."/>
            <person name="Weiand M."/>
            <person name="Wilkinson J."/>
            <person name="Wilson A."/>
            <person name="Yadav S."/>
            <person name="Young G."/>
            <person name="Yu Q."/>
            <person name="Zembek L."/>
            <person name="Zhong D."/>
            <person name="Zimmer A."/>
            <person name="Zwirko Z."/>
            <person name="Jaffe D.B."/>
            <person name="Alvarez P."/>
            <person name="Brockman W."/>
            <person name="Butler J."/>
            <person name="Chin C."/>
            <person name="Gnerre S."/>
            <person name="Grabherr M."/>
            <person name="Kleber M."/>
            <person name="Mauceli E."/>
            <person name="MacCallum I."/>
        </authorList>
    </citation>
    <scope>NUCLEOTIDE SEQUENCE [LARGE SCALE GENOMIC DNA]</scope>
    <source>
        <strain evidence="6">Tucson 15081-1352.22</strain>
    </source>
</reference>